<dbReference type="Gene3D" id="3.30.565.10">
    <property type="entry name" value="Histidine kinase-like ATPase, C-terminal domain"/>
    <property type="match status" value="1"/>
</dbReference>
<dbReference type="SUPFAM" id="SSF55874">
    <property type="entry name" value="ATPase domain of HSP90 chaperone/DNA topoisomerase II/histidine kinase"/>
    <property type="match status" value="1"/>
</dbReference>
<organism evidence="1 2">
    <name type="scientific">Veillonella magna</name>
    <dbReference type="NCBI Taxonomy" id="464322"/>
    <lineage>
        <taxon>Bacteria</taxon>
        <taxon>Bacillati</taxon>
        <taxon>Bacillota</taxon>
        <taxon>Negativicutes</taxon>
        <taxon>Veillonellales</taxon>
        <taxon>Veillonellaceae</taxon>
        <taxon>Veillonella</taxon>
    </lineage>
</organism>
<sequence>MKWKVKKYKVRLALIAKYFKRKSNGRKKHVKRLQLRKNKIQVLLPQIFSITKNRDKTLKCLNQLRDIANHKKDGIRVNASKVRFVDPAALMYLLFILREARENKIAIRGNYPKDIEAKKSFIRYGFSNYVVNNKSIYNKYCKDEDILQIIVDSMVSPEKAGKIIKFSEQAISEHPKIIKELYASLIEMMGNVCQHAYSNKHGSWYFSCEKGESNLTYTFFDTGFGIPNTVQKSLLEKVTWLPIKRESEILRSVLNGDFRTQTKEKNRGKGLPQIYNFLSSDKIIEATLMSSKGCCKINNCGIIIDNDLEHKLYGTLFIWKIRRT</sequence>
<keyword evidence="2" id="KW-1185">Reference proteome</keyword>
<dbReference type="Proteomes" id="UP000707138">
    <property type="component" value="Unassembled WGS sequence"/>
</dbReference>
<dbReference type="InterPro" id="IPR036890">
    <property type="entry name" value="HATPase_C_sf"/>
</dbReference>
<proteinExistence type="predicted"/>
<evidence type="ECO:0000313" key="1">
    <source>
        <dbReference type="EMBL" id="MBM6911942.1"/>
    </source>
</evidence>
<dbReference type="EMBL" id="JACJLA010000001">
    <property type="protein sequence ID" value="MBM6911942.1"/>
    <property type="molecule type" value="Genomic_DNA"/>
</dbReference>
<name>A0ABS2GEL6_9FIRM</name>
<reference evidence="1 2" key="1">
    <citation type="journal article" date="2021" name="Sci. Rep.">
        <title>The distribution of antibiotic resistance genes in chicken gut microbiota commensals.</title>
        <authorList>
            <person name="Juricova H."/>
            <person name="Matiasovicova J."/>
            <person name="Kubasova T."/>
            <person name="Cejkova D."/>
            <person name="Rychlik I."/>
        </authorList>
    </citation>
    <scope>NUCLEOTIDE SEQUENCE [LARGE SCALE GENOMIC DNA]</scope>
    <source>
        <strain evidence="1 2">An537</strain>
    </source>
</reference>
<evidence type="ECO:0008006" key="3">
    <source>
        <dbReference type="Google" id="ProtNLM"/>
    </source>
</evidence>
<accession>A0ABS2GEL6</accession>
<protein>
    <recommendedName>
        <fullName evidence="3">ATP-binding protein</fullName>
    </recommendedName>
</protein>
<evidence type="ECO:0000313" key="2">
    <source>
        <dbReference type="Proteomes" id="UP000707138"/>
    </source>
</evidence>
<comment type="caution">
    <text evidence="1">The sequence shown here is derived from an EMBL/GenBank/DDBJ whole genome shotgun (WGS) entry which is preliminary data.</text>
</comment>
<gene>
    <name evidence="1" type="ORF">H6A01_01190</name>
</gene>
<dbReference type="RefSeq" id="WP_205087256.1">
    <property type="nucleotide sequence ID" value="NZ_JACJLA010000001.1"/>
</dbReference>